<dbReference type="PROSITE" id="PS00086">
    <property type="entry name" value="CYTOCHROME_P450"/>
    <property type="match status" value="2"/>
</dbReference>
<evidence type="ECO:0000256" key="6">
    <source>
        <dbReference type="ARBA" id="ARBA00023002"/>
    </source>
</evidence>
<keyword evidence="7" id="KW-0408">Iron</keyword>
<dbReference type="Proteomes" id="UP000559256">
    <property type="component" value="Unassembled WGS sequence"/>
</dbReference>
<proteinExistence type="inferred from homology"/>
<dbReference type="AlphaFoldDB" id="A0A8H5GWS5"/>
<dbReference type="SUPFAM" id="SSF48264">
    <property type="entry name" value="Cytochrome P450"/>
    <property type="match status" value="2"/>
</dbReference>
<evidence type="ECO:0000313" key="11">
    <source>
        <dbReference type="Proteomes" id="UP000559256"/>
    </source>
</evidence>
<feature type="transmembrane region" description="Helical" evidence="9">
    <location>
        <begin position="519"/>
        <end position="541"/>
    </location>
</feature>
<organism evidence="10 11">
    <name type="scientific">Tetrapyrgos nigripes</name>
    <dbReference type="NCBI Taxonomy" id="182062"/>
    <lineage>
        <taxon>Eukaryota</taxon>
        <taxon>Fungi</taxon>
        <taxon>Dikarya</taxon>
        <taxon>Basidiomycota</taxon>
        <taxon>Agaricomycotina</taxon>
        <taxon>Agaricomycetes</taxon>
        <taxon>Agaricomycetidae</taxon>
        <taxon>Agaricales</taxon>
        <taxon>Marasmiineae</taxon>
        <taxon>Marasmiaceae</taxon>
        <taxon>Tetrapyrgos</taxon>
    </lineage>
</organism>
<comment type="caution">
    <text evidence="10">The sequence shown here is derived from an EMBL/GenBank/DDBJ whole genome shotgun (WGS) entry which is preliminary data.</text>
</comment>
<feature type="transmembrane region" description="Helical" evidence="9">
    <location>
        <begin position="435"/>
        <end position="458"/>
    </location>
</feature>
<dbReference type="PANTHER" id="PTHR46300:SF7">
    <property type="entry name" value="P450, PUTATIVE (EUROFUNG)-RELATED"/>
    <property type="match status" value="1"/>
</dbReference>
<name>A0A8H5GWS5_9AGAR</name>
<dbReference type="InterPro" id="IPR001128">
    <property type="entry name" value="Cyt_P450"/>
</dbReference>
<dbReference type="InterPro" id="IPR002401">
    <property type="entry name" value="Cyt_P450_E_grp-I"/>
</dbReference>
<keyword evidence="9" id="KW-0472">Membrane</keyword>
<accession>A0A8H5GWS5</accession>
<gene>
    <name evidence="10" type="ORF">D9758_005191</name>
</gene>
<evidence type="ECO:0000256" key="9">
    <source>
        <dbReference type="SAM" id="Phobius"/>
    </source>
</evidence>
<dbReference type="PANTHER" id="PTHR46300">
    <property type="entry name" value="P450, PUTATIVE (EUROFUNG)-RELATED-RELATED"/>
    <property type="match status" value="1"/>
</dbReference>
<dbReference type="GO" id="GO:0016705">
    <property type="term" value="F:oxidoreductase activity, acting on paired donors, with incorporation or reduction of molecular oxygen"/>
    <property type="evidence" value="ECO:0007669"/>
    <property type="project" value="InterPro"/>
</dbReference>
<keyword evidence="4" id="KW-0349">Heme</keyword>
<reference evidence="10 11" key="1">
    <citation type="journal article" date="2020" name="ISME J.">
        <title>Uncovering the hidden diversity of litter-decomposition mechanisms in mushroom-forming fungi.</title>
        <authorList>
            <person name="Floudas D."/>
            <person name="Bentzer J."/>
            <person name="Ahren D."/>
            <person name="Johansson T."/>
            <person name="Persson P."/>
            <person name="Tunlid A."/>
        </authorList>
    </citation>
    <scope>NUCLEOTIDE SEQUENCE [LARGE SCALE GENOMIC DNA]</scope>
    <source>
        <strain evidence="10 11">CBS 291.85</strain>
    </source>
</reference>
<evidence type="ECO:0000313" key="10">
    <source>
        <dbReference type="EMBL" id="KAF5372573.1"/>
    </source>
</evidence>
<dbReference type="EMBL" id="JAACJM010000005">
    <property type="protein sequence ID" value="KAF5372573.1"/>
    <property type="molecule type" value="Genomic_DNA"/>
</dbReference>
<dbReference type="PRINTS" id="PR00463">
    <property type="entry name" value="EP450I"/>
</dbReference>
<keyword evidence="8" id="KW-0503">Monooxygenase</keyword>
<dbReference type="Gene3D" id="1.10.630.10">
    <property type="entry name" value="Cytochrome P450"/>
    <property type="match status" value="2"/>
</dbReference>
<keyword evidence="5" id="KW-0479">Metal-binding</keyword>
<sequence length="1105" mass="125025">MGTLLWTSRPLPGLWKTIHDFEFTKSSPGSPRSAFGKVMAGELIGRNQSSILFTQYGPRLKECRQLLHGWINRNVIKNYAPLQEYGSYKIMARLLEKPEDFSEHIREVTGSIALKLTYGIQTKEKNDPFIEMSERLGDITTEATQPGKWLVDSFPIPSFPGASFKRWANDARSLCDTLVHTPFEKTVQDMASGSYFASWTANELLNSKPVNRDVLIMTSASIYNGSIATTVHVIRTFILMMIKYPEIQRRAQGEVDTIIGKDQLAGLKDIDSLPYVQRIIKEVLRINPVIPLVPHSLDEDDVYEGHTIPKGSWIMANLWEMAHDPSIYKDPYVFNPDRYDPEFGDQAEEDMSEFVFGFGRRSCPGIHFAKASLFIVISHLLSVFDILPTLDGKGKPVLPENDFDFGHLSCFTLTYAVLQTVYLVADIDNCQRFNIVTSVLFCLSTVAVTFLFLLRVYAIFHDNRIAKISFALLWLATVALSALDPVWLDGVPSSAIFSGPEYLSYRVCTYHNLDSKYRIVAALVMLLYDTGIYISISVRLFQFFTLQLGREKMGLREKARRFFRGDDLPVFSKALLRDGQLYYIFTGRKKPTMLSLLSIGLICVVVWILDAPRRRRRSSLPSGPTAIPLLGNLHQLPKVNPFETYAEWSKTYGPLFYFHVLGREFIIINSLKAAMDLFETRSHLYCHKPRMVMAGELVGKEQTSMVFSRYNDRLKECRKITHSWMGKVSIVETYSMQEIGIVRLLESLLDDPESFSEHIHTYAGTVLLRLIYGTRCLPKNDPHIALSEHVCGLTAEAMRPGRWFCDFLPWMAYIPAWLPGAGFKEWAKQTRKTTMELIQGPYETVRRSVLDGSAVKSWLADAMLDESGQVKDGEEGYNLMMASGSLYAAGIDTTVSAIRTFYLMMARNPEVQKKAQAEIDSVVGPNRLPNISDRPSLPYINAIIKECLRINSIVPILPHSSDTDDVYEGYLIPKGSFVMVNAWKILHDPEIYPEPETFRPERFIPSAGKKMQMDPEELAFGLGRRTCAGTYFAQSWLYLNVTQVLFAFNVGPAKGPDGKLSQVPPARFVTAGHIRVPADFKCSLTPRSADKVKLIRELATIVRDE</sequence>
<keyword evidence="9" id="KW-1133">Transmembrane helix</keyword>
<evidence type="ECO:0000256" key="3">
    <source>
        <dbReference type="ARBA" id="ARBA00010617"/>
    </source>
</evidence>
<dbReference type="InterPro" id="IPR050364">
    <property type="entry name" value="Cytochrome_P450_fung"/>
</dbReference>
<comment type="cofactor">
    <cofactor evidence="1">
        <name>heme</name>
        <dbReference type="ChEBI" id="CHEBI:30413"/>
    </cofactor>
</comment>
<dbReference type="InterPro" id="IPR017972">
    <property type="entry name" value="Cyt_P450_CS"/>
</dbReference>
<evidence type="ECO:0000256" key="7">
    <source>
        <dbReference type="ARBA" id="ARBA00023004"/>
    </source>
</evidence>
<comment type="pathway">
    <text evidence="2">Secondary metabolite biosynthesis.</text>
</comment>
<evidence type="ECO:0000256" key="8">
    <source>
        <dbReference type="ARBA" id="ARBA00023033"/>
    </source>
</evidence>
<comment type="similarity">
    <text evidence="3">Belongs to the cytochrome P450 family.</text>
</comment>
<evidence type="ECO:0000256" key="2">
    <source>
        <dbReference type="ARBA" id="ARBA00005179"/>
    </source>
</evidence>
<evidence type="ECO:0000256" key="4">
    <source>
        <dbReference type="ARBA" id="ARBA00022617"/>
    </source>
</evidence>
<dbReference type="PRINTS" id="PR00385">
    <property type="entry name" value="P450"/>
</dbReference>
<evidence type="ECO:0000256" key="1">
    <source>
        <dbReference type="ARBA" id="ARBA00001971"/>
    </source>
</evidence>
<dbReference type="GO" id="GO:0020037">
    <property type="term" value="F:heme binding"/>
    <property type="evidence" value="ECO:0007669"/>
    <property type="project" value="InterPro"/>
</dbReference>
<dbReference type="InterPro" id="IPR036396">
    <property type="entry name" value="Cyt_P450_sf"/>
</dbReference>
<dbReference type="Pfam" id="PF00067">
    <property type="entry name" value="p450"/>
    <property type="match status" value="2"/>
</dbReference>
<evidence type="ECO:0000256" key="5">
    <source>
        <dbReference type="ARBA" id="ARBA00022723"/>
    </source>
</evidence>
<keyword evidence="9" id="KW-0812">Transmembrane</keyword>
<dbReference type="GO" id="GO:0004497">
    <property type="term" value="F:monooxygenase activity"/>
    <property type="evidence" value="ECO:0007669"/>
    <property type="project" value="UniProtKB-KW"/>
</dbReference>
<dbReference type="OrthoDB" id="2789670at2759"/>
<protein>
    <recommendedName>
        <fullName evidence="12">Cytochrome P450</fullName>
    </recommendedName>
</protein>
<dbReference type="CDD" id="cd11065">
    <property type="entry name" value="CYP64-like"/>
    <property type="match status" value="2"/>
</dbReference>
<dbReference type="GO" id="GO:0005506">
    <property type="term" value="F:iron ion binding"/>
    <property type="evidence" value="ECO:0007669"/>
    <property type="project" value="InterPro"/>
</dbReference>
<keyword evidence="6" id="KW-0560">Oxidoreductase</keyword>
<keyword evidence="11" id="KW-1185">Reference proteome</keyword>
<feature type="transmembrane region" description="Helical" evidence="9">
    <location>
        <begin position="470"/>
        <end position="488"/>
    </location>
</feature>
<evidence type="ECO:0008006" key="12">
    <source>
        <dbReference type="Google" id="ProtNLM"/>
    </source>
</evidence>
<feature type="transmembrane region" description="Helical" evidence="9">
    <location>
        <begin position="592"/>
        <end position="609"/>
    </location>
</feature>